<proteinExistence type="inferred from homology"/>
<dbReference type="InterPro" id="IPR015424">
    <property type="entry name" value="PyrdxlP-dep_Trfase"/>
</dbReference>
<dbReference type="Gene3D" id="3.40.640.10">
    <property type="entry name" value="Type I PLP-dependent aspartate aminotransferase-like (Major domain)"/>
    <property type="match status" value="1"/>
</dbReference>
<dbReference type="AlphaFoldDB" id="A0A519BEL4"/>
<evidence type="ECO:0000256" key="2">
    <source>
        <dbReference type="ARBA" id="ARBA00022898"/>
    </source>
</evidence>
<dbReference type="SUPFAM" id="SSF53383">
    <property type="entry name" value="PLP-dependent transferases"/>
    <property type="match status" value="1"/>
</dbReference>
<comment type="cofactor">
    <cofactor evidence="1 3">
        <name>pyridoxal 5'-phosphate</name>
        <dbReference type="ChEBI" id="CHEBI:597326"/>
    </cofactor>
</comment>
<dbReference type="Proteomes" id="UP000316562">
    <property type="component" value="Unassembled WGS sequence"/>
</dbReference>
<sequence length="409" mass="46637">MTLMIEEDDCNRLTENRQCDDGAHGGNLFEGFGQNDYDILNIFNEAKKKIDFSANINSLGLSKNALCILKNTKLLKFLIENYPEIYPERLINKLSDYHCVQSGNIFIGAGATDLIYKILSVFQPENALIAEPSFSEYERACRAFNINTVHQCTLLEDSFKLINGSLTEFIEKINKLNERDLIFIASPSNPAGVITPVNTVIEILKICKKKNIYLILDESFMDFKEEYSSKHLIEKFDNLIVLRSLTKFFAIPGERLGYIVSCEKNILNMSKNNTPWSIGGLASALAVSSLSDTGYIENSVKYINKLKKEMYNDIMRLKIFEIINGEANFLLLKIKTGYHLDNTNNNNNNNHHQHQLSSALTIKDYLFNKGILIRYAGNYRCLDGSFFRIAVKTRKDNKILISELKKIEI</sequence>
<dbReference type="Gene3D" id="3.90.1150.10">
    <property type="entry name" value="Aspartate Aminotransferase, domain 1"/>
    <property type="match status" value="1"/>
</dbReference>
<dbReference type="CDD" id="cd00609">
    <property type="entry name" value="AAT_like"/>
    <property type="match status" value="1"/>
</dbReference>
<evidence type="ECO:0000256" key="1">
    <source>
        <dbReference type="ARBA" id="ARBA00001933"/>
    </source>
</evidence>
<organism evidence="5 6">
    <name type="scientific">Acididesulfobacter guangdongensis</name>
    <dbReference type="NCBI Taxonomy" id="2597225"/>
    <lineage>
        <taxon>Bacteria</taxon>
        <taxon>Deltaproteobacteria</taxon>
        <taxon>Candidatus Acidulodesulfobacterales</taxon>
        <taxon>Candidatus Acididesulfobacter</taxon>
    </lineage>
</organism>
<evidence type="ECO:0000313" key="6">
    <source>
        <dbReference type="Proteomes" id="UP000316562"/>
    </source>
</evidence>
<comment type="similarity">
    <text evidence="3">Belongs to the class-I pyridoxal-phosphate-dependent aminotransferase family.</text>
</comment>
<feature type="domain" description="Aminotransferase class I/classII large" evidence="4">
    <location>
        <begin position="48"/>
        <end position="402"/>
    </location>
</feature>
<dbReference type="Pfam" id="PF00155">
    <property type="entry name" value="Aminotran_1_2"/>
    <property type="match status" value="1"/>
</dbReference>
<dbReference type="PANTHER" id="PTHR42885">
    <property type="entry name" value="HISTIDINOL-PHOSPHATE AMINOTRANSFERASE-RELATED"/>
    <property type="match status" value="1"/>
</dbReference>
<keyword evidence="3 5" id="KW-0032">Aminotransferase</keyword>
<keyword evidence="3 5" id="KW-0808">Transferase</keyword>
<name>A0A519BEL4_ACIG2</name>
<dbReference type="InterPro" id="IPR015421">
    <property type="entry name" value="PyrdxlP-dep_Trfase_major"/>
</dbReference>
<evidence type="ECO:0000259" key="4">
    <source>
        <dbReference type="Pfam" id="PF00155"/>
    </source>
</evidence>
<dbReference type="GO" id="GO:0030170">
    <property type="term" value="F:pyridoxal phosphate binding"/>
    <property type="evidence" value="ECO:0007669"/>
    <property type="project" value="InterPro"/>
</dbReference>
<dbReference type="PANTHER" id="PTHR42885:SF1">
    <property type="entry name" value="THREONINE-PHOSPHATE DECARBOXYLASE"/>
    <property type="match status" value="1"/>
</dbReference>
<evidence type="ECO:0000256" key="3">
    <source>
        <dbReference type="RuleBase" id="RU000481"/>
    </source>
</evidence>
<dbReference type="InterPro" id="IPR015422">
    <property type="entry name" value="PyrdxlP-dep_Trfase_small"/>
</dbReference>
<dbReference type="InterPro" id="IPR004838">
    <property type="entry name" value="NHTrfase_class1_PyrdxlP-BS"/>
</dbReference>
<reference evidence="5 6" key="1">
    <citation type="journal article" date="2019" name="ISME J.">
        <title>Insights into ecological role of a new deltaproteobacterial order Candidatus Acidulodesulfobacterales by metagenomics and metatranscriptomics.</title>
        <authorList>
            <person name="Tan S."/>
            <person name="Liu J."/>
            <person name="Fang Y."/>
            <person name="Hedlund B.P."/>
            <person name="Lian Z.H."/>
            <person name="Huang L.Y."/>
            <person name="Li J.T."/>
            <person name="Huang L.N."/>
            <person name="Li W.J."/>
            <person name="Jiang H.C."/>
            <person name="Dong H.L."/>
            <person name="Shu W.S."/>
        </authorList>
    </citation>
    <scope>NUCLEOTIDE SEQUENCE [LARGE SCALE GENOMIC DNA]</scope>
    <source>
        <strain evidence="5">AP2</strain>
    </source>
</reference>
<evidence type="ECO:0000313" key="5">
    <source>
        <dbReference type="EMBL" id="RZD15705.1"/>
    </source>
</evidence>
<dbReference type="InterPro" id="IPR004839">
    <property type="entry name" value="Aminotransferase_I/II_large"/>
</dbReference>
<dbReference type="PROSITE" id="PS00105">
    <property type="entry name" value="AA_TRANSFER_CLASS_1"/>
    <property type="match status" value="1"/>
</dbReference>
<gene>
    <name evidence="5" type="ORF">EVJ46_09275</name>
</gene>
<keyword evidence="2" id="KW-0663">Pyridoxal phosphate</keyword>
<dbReference type="EC" id="2.6.1.-" evidence="3"/>
<dbReference type="EMBL" id="SGBC01000004">
    <property type="protein sequence ID" value="RZD15705.1"/>
    <property type="molecule type" value="Genomic_DNA"/>
</dbReference>
<protein>
    <recommendedName>
        <fullName evidence="3">Aminotransferase</fullName>
        <ecNumber evidence="3">2.6.1.-</ecNumber>
    </recommendedName>
</protein>
<dbReference type="GO" id="GO:0008483">
    <property type="term" value="F:transaminase activity"/>
    <property type="evidence" value="ECO:0007669"/>
    <property type="project" value="UniProtKB-KW"/>
</dbReference>
<comment type="caution">
    <text evidence="5">The sequence shown here is derived from an EMBL/GenBank/DDBJ whole genome shotgun (WGS) entry which is preliminary data.</text>
</comment>
<accession>A0A519BEL4</accession>